<organism evidence="1 2">
    <name type="scientific">Pristionchus mayeri</name>
    <dbReference type="NCBI Taxonomy" id="1317129"/>
    <lineage>
        <taxon>Eukaryota</taxon>
        <taxon>Metazoa</taxon>
        <taxon>Ecdysozoa</taxon>
        <taxon>Nematoda</taxon>
        <taxon>Chromadorea</taxon>
        <taxon>Rhabditida</taxon>
        <taxon>Rhabditina</taxon>
        <taxon>Diplogasteromorpha</taxon>
        <taxon>Diplogasteroidea</taxon>
        <taxon>Neodiplogasteridae</taxon>
        <taxon>Pristionchus</taxon>
    </lineage>
</organism>
<evidence type="ECO:0000313" key="2">
    <source>
        <dbReference type="Proteomes" id="UP001328107"/>
    </source>
</evidence>
<comment type="caution">
    <text evidence="1">The sequence shown here is derived from an EMBL/GenBank/DDBJ whole genome shotgun (WGS) entry which is preliminary data.</text>
</comment>
<sequence length="104" mass="10887">GGGVVVGIIDALAQTILAPLPSSFVGPSGFIFTFHLPSLLHFSSVTLFQSVPSRWYRVNSVVLHFTSGSLSPLFSASTYVFGIISSHFTLSGQVRSSGAVSVQG</sequence>
<reference evidence="2" key="1">
    <citation type="submission" date="2022-10" db="EMBL/GenBank/DDBJ databases">
        <title>Genome assembly of Pristionchus species.</title>
        <authorList>
            <person name="Yoshida K."/>
            <person name="Sommer R.J."/>
        </authorList>
    </citation>
    <scope>NUCLEOTIDE SEQUENCE [LARGE SCALE GENOMIC DNA]</scope>
    <source>
        <strain evidence="2">RS5460</strain>
    </source>
</reference>
<accession>A0AAN5CR80</accession>
<name>A0AAN5CR80_9BILA</name>
<evidence type="ECO:0000313" key="1">
    <source>
        <dbReference type="EMBL" id="GMR49233.1"/>
    </source>
</evidence>
<keyword evidence="2" id="KW-1185">Reference proteome</keyword>
<feature type="non-terminal residue" evidence="1">
    <location>
        <position position="104"/>
    </location>
</feature>
<gene>
    <name evidence="1" type="ORF">PMAYCL1PPCAC_19428</name>
</gene>
<dbReference type="EMBL" id="BTRK01000004">
    <property type="protein sequence ID" value="GMR49233.1"/>
    <property type="molecule type" value="Genomic_DNA"/>
</dbReference>
<dbReference type="AlphaFoldDB" id="A0AAN5CR80"/>
<protein>
    <submittedName>
        <fullName evidence="1">Uncharacterized protein</fullName>
    </submittedName>
</protein>
<feature type="non-terminal residue" evidence="1">
    <location>
        <position position="1"/>
    </location>
</feature>
<proteinExistence type="predicted"/>
<dbReference type="Proteomes" id="UP001328107">
    <property type="component" value="Unassembled WGS sequence"/>
</dbReference>